<evidence type="ECO:0000256" key="4">
    <source>
        <dbReference type="ARBA" id="ARBA00023186"/>
    </source>
</evidence>
<dbReference type="Pfam" id="PF05347">
    <property type="entry name" value="Complex1_LYR"/>
    <property type="match status" value="1"/>
</dbReference>
<feature type="domain" description="Complex 1 LYR protein" evidence="9">
    <location>
        <begin position="4"/>
        <end position="60"/>
    </location>
</feature>
<sequence>MYRKEVLRCYKSLLRTRANVFAGDYEALRITHEKAREAFEKNRDQTNPEEIKKLVKIGWDAKEILQQTVIQAKLNSKGNYEAEIKRHHLDPN</sequence>
<dbReference type="GO" id="GO:0034551">
    <property type="term" value="P:mitochondrial respiratory chain complex III assembly"/>
    <property type="evidence" value="ECO:0007669"/>
    <property type="project" value="InterPro"/>
</dbReference>
<comment type="subunit">
    <text evidence="6">Interacts with UQCRFS1.</text>
</comment>
<reference evidence="10" key="1">
    <citation type="submission" date="2022-12" db="EMBL/GenBank/DDBJ databases">
        <title>Genome assemblies of Blomia tropicalis.</title>
        <authorList>
            <person name="Cui Y."/>
        </authorList>
    </citation>
    <scope>NUCLEOTIDE SEQUENCE</scope>
    <source>
        <tissue evidence="10">Adult mites</tissue>
    </source>
</reference>
<evidence type="ECO:0000256" key="8">
    <source>
        <dbReference type="ARBA" id="ARBA00031830"/>
    </source>
</evidence>
<dbReference type="OrthoDB" id="529194at2759"/>
<dbReference type="Proteomes" id="UP001142055">
    <property type="component" value="Chromosome 2"/>
</dbReference>
<keyword evidence="4" id="KW-0143">Chaperone</keyword>
<evidence type="ECO:0000256" key="7">
    <source>
        <dbReference type="ARBA" id="ARBA00026165"/>
    </source>
</evidence>
<dbReference type="InterPro" id="IPR050435">
    <property type="entry name" value="MZM1/LYRM7"/>
</dbReference>
<accession>A0A9Q0RNJ7</accession>
<evidence type="ECO:0000259" key="9">
    <source>
        <dbReference type="Pfam" id="PF05347"/>
    </source>
</evidence>
<gene>
    <name evidence="10" type="ORF">RDWZM_006427</name>
</gene>
<keyword evidence="11" id="KW-1185">Reference proteome</keyword>
<protein>
    <recommendedName>
        <fullName evidence="7">Complex III assembly factor LYRM7</fullName>
    </recommendedName>
    <alternativeName>
        <fullName evidence="8">LYR motif-containing protein 7</fullName>
    </alternativeName>
</protein>
<comment type="function">
    <text evidence="5">Assembly factor required for Rieske Fe-S protein UQCRFS1 incorporation into the cytochrome b-c1 (CIII) complex. Functions as a chaperone, binding to this subunit within the mitochondrial matrix and stabilizing it prior to its translocation and insertion into the late CIII dimeric intermediate within the mitochondrial inner membrane.</text>
</comment>
<comment type="similarity">
    <text evidence="2">Belongs to the complex I LYR family.</text>
</comment>
<dbReference type="PANTHER" id="PTHR46749">
    <property type="entry name" value="COMPLEX III ASSEMBLY FACTOR LYRM7"/>
    <property type="match status" value="1"/>
</dbReference>
<dbReference type="OMA" id="TINQIFR"/>
<comment type="caution">
    <text evidence="10">The sequence shown here is derived from an EMBL/GenBank/DDBJ whole genome shotgun (WGS) entry which is preliminary data.</text>
</comment>
<evidence type="ECO:0000256" key="5">
    <source>
        <dbReference type="ARBA" id="ARBA00025430"/>
    </source>
</evidence>
<keyword evidence="3" id="KW-0496">Mitochondrion</keyword>
<dbReference type="PANTHER" id="PTHR46749:SF1">
    <property type="entry name" value="COMPLEX III ASSEMBLY FACTOR LYRM7"/>
    <property type="match status" value="1"/>
</dbReference>
<dbReference type="GO" id="GO:0044183">
    <property type="term" value="F:protein folding chaperone"/>
    <property type="evidence" value="ECO:0007669"/>
    <property type="project" value="TreeGrafter"/>
</dbReference>
<evidence type="ECO:0000313" key="10">
    <source>
        <dbReference type="EMBL" id="KAJ6220615.1"/>
    </source>
</evidence>
<organism evidence="10 11">
    <name type="scientific">Blomia tropicalis</name>
    <name type="common">Mite</name>
    <dbReference type="NCBI Taxonomy" id="40697"/>
    <lineage>
        <taxon>Eukaryota</taxon>
        <taxon>Metazoa</taxon>
        <taxon>Ecdysozoa</taxon>
        <taxon>Arthropoda</taxon>
        <taxon>Chelicerata</taxon>
        <taxon>Arachnida</taxon>
        <taxon>Acari</taxon>
        <taxon>Acariformes</taxon>
        <taxon>Sarcoptiformes</taxon>
        <taxon>Astigmata</taxon>
        <taxon>Glycyphagoidea</taxon>
        <taxon>Echimyopodidae</taxon>
        <taxon>Blomia</taxon>
    </lineage>
</organism>
<proteinExistence type="inferred from homology"/>
<dbReference type="GO" id="GO:0005759">
    <property type="term" value="C:mitochondrial matrix"/>
    <property type="evidence" value="ECO:0007669"/>
    <property type="project" value="UniProtKB-SubCell"/>
</dbReference>
<dbReference type="CDD" id="cd20267">
    <property type="entry name" value="Complex1_LYR_LYRM7"/>
    <property type="match status" value="1"/>
</dbReference>
<dbReference type="InterPro" id="IPR008011">
    <property type="entry name" value="Complex1_LYR_dom"/>
</dbReference>
<evidence type="ECO:0000256" key="6">
    <source>
        <dbReference type="ARBA" id="ARBA00025809"/>
    </source>
</evidence>
<evidence type="ECO:0000256" key="3">
    <source>
        <dbReference type="ARBA" id="ARBA00023128"/>
    </source>
</evidence>
<evidence type="ECO:0000256" key="2">
    <source>
        <dbReference type="ARBA" id="ARBA00009508"/>
    </source>
</evidence>
<dbReference type="EMBL" id="JAPWDV010000002">
    <property type="protein sequence ID" value="KAJ6220615.1"/>
    <property type="molecule type" value="Genomic_DNA"/>
</dbReference>
<evidence type="ECO:0000256" key="1">
    <source>
        <dbReference type="ARBA" id="ARBA00004305"/>
    </source>
</evidence>
<comment type="subcellular location">
    <subcellularLocation>
        <location evidence="1">Mitochondrion matrix</location>
    </subcellularLocation>
</comment>
<dbReference type="InterPro" id="IPR045298">
    <property type="entry name" value="Complex1_LYR_LYRM7"/>
</dbReference>
<dbReference type="AlphaFoldDB" id="A0A9Q0RNJ7"/>
<evidence type="ECO:0000313" key="11">
    <source>
        <dbReference type="Proteomes" id="UP001142055"/>
    </source>
</evidence>
<name>A0A9Q0RNJ7_BLOTA</name>